<dbReference type="Proteomes" id="UP001208692">
    <property type="component" value="Unassembled WGS sequence"/>
</dbReference>
<dbReference type="EMBL" id="BQKA01000010">
    <property type="protein sequence ID" value="GJM49527.1"/>
    <property type="molecule type" value="Genomic_DNA"/>
</dbReference>
<reference evidence="2 5" key="1">
    <citation type="submission" date="2021-11" db="EMBL/GenBank/DDBJ databases">
        <title>Draft genome sequence of Capnocytophaga sp. strain KC07075 isolated from cat oral cavity.</title>
        <authorList>
            <person name="Suzuki M."/>
            <person name="Imaoka K."/>
            <person name="Kimura M."/>
            <person name="Morikawa S."/>
            <person name="Maeda K."/>
        </authorList>
    </citation>
    <scope>NUCLEOTIDE SEQUENCE</scope>
    <source>
        <strain evidence="2">KC07075</strain>
        <strain evidence="3 5">KC07079</strain>
    </source>
</reference>
<dbReference type="Proteomes" id="UP001207736">
    <property type="component" value="Unassembled WGS sequence"/>
</dbReference>
<dbReference type="RefSeq" id="WP_264846655.1">
    <property type="nucleotide sequence ID" value="NZ_BPMA01000027.1"/>
</dbReference>
<dbReference type="InterPro" id="IPR001466">
    <property type="entry name" value="Beta-lactam-related"/>
</dbReference>
<evidence type="ECO:0000313" key="5">
    <source>
        <dbReference type="Proteomes" id="UP001208692"/>
    </source>
</evidence>
<protein>
    <submittedName>
        <fullName evidence="2">Serine hydrolase</fullName>
    </submittedName>
</protein>
<dbReference type="PANTHER" id="PTHR46520">
    <property type="entry name" value="SERINE BETA-LACTAMASE-LIKE PROTEIN LACTB, MITOCHONDRIAL"/>
    <property type="match status" value="1"/>
</dbReference>
<dbReference type="SUPFAM" id="SSF56601">
    <property type="entry name" value="beta-lactamase/transpeptidase-like"/>
    <property type="match status" value="1"/>
</dbReference>
<sequence length="393" mass="44632">MNLKYIVLFSTILSFFQQLLGQENTSKKQDTLTLKISSFEEAQQKAEQIITHLLESKTIPGMSISVTKQGHTIWEQGYGWADIDNKKTIRPNSTLFRIASVSKPLSGVSLAKMQAQGIIDWNKSLYEYVPYFPKKEYDFTIKQLAGHLAGIRGYKGREVFSNESLSIRQGIEMFAKDSLLFAPGTKYFYNSFDWNLISLAMQEAAKMPFERYVKENVLLPLGMYQTRADMGGMVEEQAIPYTKGKTSFYKSTEVNNFYKLAGGGFLSTSHEMAILGNAILGRTFLPIDIQNEMLQSQCLDTGNETGYGIGWQSSVDWNNRLYYGHIGNGIGGYAWFYIYPENQVVIAMCFNVTNPSMDKYLQQIVDYILEGATYKSFDSFADKYTKIVCQSEF</sequence>
<dbReference type="GO" id="GO:0006508">
    <property type="term" value="P:proteolysis"/>
    <property type="evidence" value="ECO:0007669"/>
    <property type="project" value="TreeGrafter"/>
</dbReference>
<evidence type="ECO:0000313" key="2">
    <source>
        <dbReference type="EMBL" id="GJM49527.1"/>
    </source>
</evidence>
<dbReference type="Pfam" id="PF00144">
    <property type="entry name" value="Beta-lactamase"/>
    <property type="match status" value="1"/>
</dbReference>
<dbReference type="InterPro" id="IPR012338">
    <property type="entry name" value="Beta-lactam/transpept-like"/>
</dbReference>
<organism evidence="2 4">
    <name type="scientific">Capnocytophaga catalasegens</name>
    <dbReference type="NCBI Taxonomy" id="1004260"/>
    <lineage>
        <taxon>Bacteria</taxon>
        <taxon>Pseudomonadati</taxon>
        <taxon>Bacteroidota</taxon>
        <taxon>Flavobacteriia</taxon>
        <taxon>Flavobacteriales</taxon>
        <taxon>Flavobacteriaceae</taxon>
        <taxon>Capnocytophaga</taxon>
    </lineage>
</organism>
<evidence type="ECO:0000259" key="1">
    <source>
        <dbReference type="Pfam" id="PF00144"/>
    </source>
</evidence>
<dbReference type="Gene3D" id="3.40.710.10">
    <property type="entry name" value="DD-peptidase/beta-lactamase superfamily"/>
    <property type="match status" value="1"/>
</dbReference>
<dbReference type="AlphaFoldDB" id="A0AAV5AQH6"/>
<dbReference type="GO" id="GO:0008233">
    <property type="term" value="F:peptidase activity"/>
    <property type="evidence" value="ECO:0007669"/>
    <property type="project" value="TreeGrafter"/>
</dbReference>
<dbReference type="EMBL" id="BQKB01000003">
    <property type="protein sequence ID" value="GJM51764.1"/>
    <property type="molecule type" value="Genomic_DNA"/>
</dbReference>
<accession>A0AAV5AQH6</accession>
<dbReference type="PANTHER" id="PTHR46520:SF1">
    <property type="entry name" value="SERINE BETA-LACTAMASE-LIKE PROTEIN LACTB, MITOCHONDRIAL"/>
    <property type="match status" value="1"/>
</dbReference>
<keyword evidence="2" id="KW-0378">Hydrolase</keyword>
<evidence type="ECO:0000313" key="4">
    <source>
        <dbReference type="Proteomes" id="UP001207736"/>
    </source>
</evidence>
<gene>
    <name evidence="2" type="ORF">RCZ15_05020</name>
    <name evidence="3" type="ORF">RCZ16_00820</name>
</gene>
<name>A0AAV5AQH6_9FLAO</name>
<comment type="caution">
    <text evidence="2">The sequence shown here is derived from an EMBL/GenBank/DDBJ whole genome shotgun (WGS) entry which is preliminary data.</text>
</comment>
<keyword evidence="5" id="KW-1185">Reference proteome</keyword>
<feature type="domain" description="Beta-lactamase-related" evidence="1">
    <location>
        <begin position="47"/>
        <end position="357"/>
    </location>
</feature>
<evidence type="ECO:0000313" key="3">
    <source>
        <dbReference type="EMBL" id="GJM51764.1"/>
    </source>
</evidence>
<dbReference type="InterPro" id="IPR052794">
    <property type="entry name" value="Mito_Ser_Protease_LACTB"/>
</dbReference>
<dbReference type="GO" id="GO:0019216">
    <property type="term" value="P:regulation of lipid metabolic process"/>
    <property type="evidence" value="ECO:0007669"/>
    <property type="project" value="TreeGrafter"/>
</dbReference>
<proteinExistence type="predicted"/>